<feature type="transmembrane region" description="Helical" evidence="1">
    <location>
        <begin position="15"/>
        <end position="41"/>
    </location>
</feature>
<protein>
    <recommendedName>
        <fullName evidence="3">Mercuric transport protein, MerT</fullName>
    </recommendedName>
</protein>
<evidence type="ECO:0008006" key="3">
    <source>
        <dbReference type="Google" id="ProtNLM"/>
    </source>
</evidence>
<organism evidence="2">
    <name type="scientific">hydrothermal vent metagenome</name>
    <dbReference type="NCBI Taxonomy" id="652676"/>
    <lineage>
        <taxon>unclassified sequences</taxon>
        <taxon>metagenomes</taxon>
        <taxon>ecological metagenomes</taxon>
    </lineage>
</organism>
<evidence type="ECO:0000256" key="1">
    <source>
        <dbReference type="SAM" id="Phobius"/>
    </source>
</evidence>
<accession>A0A3B0SGZ3</accession>
<reference evidence="2" key="1">
    <citation type="submission" date="2018-06" db="EMBL/GenBank/DDBJ databases">
        <authorList>
            <person name="Zhirakovskaya E."/>
        </authorList>
    </citation>
    <scope>NUCLEOTIDE SEQUENCE</scope>
</reference>
<feature type="transmembrane region" description="Helical" evidence="1">
    <location>
        <begin position="61"/>
        <end position="79"/>
    </location>
</feature>
<gene>
    <name evidence="2" type="ORF">MNBD_ALPHA06-2118</name>
</gene>
<name>A0A3B0SGZ3_9ZZZZ</name>
<evidence type="ECO:0000313" key="2">
    <source>
        <dbReference type="EMBL" id="VAW01712.1"/>
    </source>
</evidence>
<keyword evidence="1" id="KW-0472">Membrane</keyword>
<proteinExistence type="predicted"/>
<keyword evidence="1" id="KW-0812">Transmembrane</keyword>
<feature type="transmembrane region" description="Helical" evidence="1">
    <location>
        <begin position="105"/>
        <end position="124"/>
    </location>
</feature>
<dbReference type="EMBL" id="UOEE01000326">
    <property type="protein sequence ID" value="VAW01712.1"/>
    <property type="molecule type" value="Genomic_DNA"/>
</dbReference>
<sequence>MTENLGKIQQKKWGWLLLFTSTTTLICCALPILLVTLGFGAVSAAMFANLPFLVTLAHYKFWLFLGSAVLILLAGWALYRPGRMCPTDPVLAEQCERAERWNRRFFIVSASMWVIGFTAAYLALPMMELYDKFVAG</sequence>
<dbReference type="AlphaFoldDB" id="A0A3B0SGZ3"/>
<keyword evidence="1" id="KW-1133">Transmembrane helix</keyword>